<evidence type="ECO:0000313" key="3">
    <source>
        <dbReference type="Proteomes" id="UP000729402"/>
    </source>
</evidence>
<proteinExistence type="predicted"/>
<dbReference type="EMBL" id="JAAALK010000283">
    <property type="protein sequence ID" value="KAG8071945.1"/>
    <property type="molecule type" value="Genomic_DNA"/>
</dbReference>
<dbReference type="Proteomes" id="UP000729402">
    <property type="component" value="Unassembled WGS sequence"/>
</dbReference>
<reference evidence="2" key="2">
    <citation type="submission" date="2021-02" db="EMBL/GenBank/DDBJ databases">
        <authorList>
            <person name="Kimball J.A."/>
            <person name="Haas M.W."/>
            <person name="Macchietto M."/>
            <person name="Kono T."/>
            <person name="Duquette J."/>
            <person name="Shao M."/>
        </authorList>
    </citation>
    <scope>NUCLEOTIDE SEQUENCE</scope>
    <source>
        <tissue evidence="2">Fresh leaf tissue</tissue>
    </source>
</reference>
<evidence type="ECO:0000256" key="1">
    <source>
        <dbReference type="SAM" id="MobiDB-lite"/>
    </source>
</evidence>
<keyword evidence="3" id="KW-1185">Reference proteome</keyword>
<organism evidence="2 3">
    <name type="scientific">Zizania palustris</name>
    <name type="common">Northern wild rice</name>
    <dbReference type="NCBI Taxonomy" id="103762"/>
    <lineage>
        <taxon>Eukaryota</taxon>
        <taxon>Viridiplantae</taxon>
        <taxon>Streptophyta</taxon>
        <taxon>Embryophyta</taxon>
        <taxon>Tracheophyta</taxon>
        <taxon>Spermatophyta</taxon>
        <taxon>Magnoliopsida</taxon>
        <taxon>Liliopsida</taxon>
        <taxon>Poales</taxon>
        <taxon>Poaceae</taxon>
        <taxon>BOP clade</taxon>
        <taxon>Oryzoideae</taxon>
        <taxon>Oryzeae</taxon>
        <taxon>Zizaniinae</taxon>
        <taxon>Zizania</taxon>
    </lineage>
</organism>
<comment type="caution">
    <text evidence="2">The sequence shown here is derived from an EMBL/GenBank/DDBJ whole genome shotgun (WGS) entry which is preliminary data.</text>
</comment>
<accession>A0A8J5SBV3</accession>
<reference evidence="2" key="1">
    <citation type="journal article" date="2021" name="bioRxiv">
        <title>Whole Genome Assembly and Annotation of Northern Wild Rice, Zizania palustris L., Supports a Whole Genome Duplication in the Zizania Genus.</title>
        <authorList>
            <person name="Haas M."/>
            <person name="Kono T."/>
            <person name="Macchietto M."/>
            <person name="Millas R."/>
            <person name="McGilp L."/>
            <person name="Shao M."/>
            <person name="Duquette J."/>
            <person name="Hirsch C.N."/>
            <person name="Kimball J."/>
        </authorList>
    </citation>
    <scope>NUCLEOTIDE SEQUENCE</scope>
    <source>
        <tissue evidence="2">Fresh leaf tissue</tissue>
    </source>
</reference>
<sequence>MQSIGLVNGPSPPPPPPPGRLPLLVDPGGSPSPSLVYQDRARSEVAFHGHDDLDIDDSRMTMESVSDSYAAAQEGGFRSETCSVSSLAPGMPTTMGAGGQSQGGRAYMVLTETPDEPPSGARFLG</sequence>
<evidence type="ECO:0000313" key="2">
    <source>
        <dbReference type="EMBL" id="KAG8071945.1"/>
    </source>
</evidence>
<feature type="region of interest" description="Disordered" evidence="1">
    <location>
        <begin position="1"/>
        <end position="35"/>
    </location>
</feature>
<gene>
    <name evidence="2" type="ORF">GUJ93_ZPchr0006g43805</name>
</gene>
<protein>
    <submittedName>
        <fullName evidence="2">Uncharacterized protein</fullName>
    </submittedName>
</protein>
<feature type="compositionally biased region" description="Pro residues" evidence="1">
    <location>
        <begin position="10"/>
        <end position="20"/>
    </location>
</feature>
<dbReference type="AlphaFoldDB" id="A0A8J5SBV3"/>
<name>A0A8J5SBV3_ZIZPA</name>